<dbReference type="SUPFAM" id="SSF54637">
    <property type="entry name" value="Thioesterase/thiol ester dehydrase-isomerase"/>
    <property type="match status" value="1"/>
</dbReference>
<dbReference type="InterPro" id="IPR029069">
    <property type="entry name" value="HotDog_dom_sf"/>
</dbReference>
<dbReference type="EMBL" id="JAEQNA010000001">
    <property type="protein sequence ID" value="MBL0419916.1"/>
    <property type="molecule type" value="Genomic_DNA"/>
</dbReference>
<dbReference type="PANTHER" id="PTHR43664:SF1">
    <property type="entry name" value="BETA-METHYLMALYL-COA DEHYDRATASE"/>
    <property type="match status" value="1"/>
</dbReference>
<comment type="caution">
    <text evidence="2">The sequence shown here is derived from an EMBL/GenBank/DDBJ whole genome shotgun (WGS) entry which is preliminary data.</text>
</comment>
<dbReference type="Gene3D" id="3.10.129.10">
    <property type="entry name" value="Hotdog Thioesterase"/>
    <property type="match status" value="1"/>
</dbReference>
<gene>
    <name evidence="2" type="ORF">JI739_06110</name>
</gene>
<dbReference type="RefSeq" id="WP_201682914.1">
    <property type="nucleotide sequence ID" value="NZ_JAEQNA010000001.1"/>
</dbReference>
<feature type="domain" description="MaoC-like" evidence="1">
    <location>
        <begin position="11"/>
        <end position="125"/>
    </location>
</feature>
<name>A0A937D6J8_9BURK</name>
<sequence length="157" mass="17017">MAPRFFEDFTIGETWVSPPTQVTAEEIVAFARDFDPQPMHTDAQQAARGPFKALVASGWHIAALAMRVFVQSGGYGSTPMVGLGIDELRWRAPVRAGDTLTVRREVFELRASQTSPSHGIVRTRVSVINQDGAVVMTLISAGRVPTRAGRATDPEPA</sequence>
<dbReference type="PANTHER" id="PTHR43664">
    <property type="entry name" value="MONOAMINE OXIDASE-RELATED"/>
    <property type="match status" value="1"/>
</dbReference>
<dbReference type="Pfam" id="PF01575">
    <property type="entry name" value="MaoC_dehydratas"/>
    <property type="match status" value="1"/>
</dbReference>
<dbReference type="InterPro" id="IPR052342">
    <property type="entry name" value="MCH/BMMD"/>
</dbReference>
<dbReference type="CDD" id="cd03454">
    <property type="entry name" value="YdeM"/>
    <property type="match status" value="1"/>
</dbReference>
<proteinExistence type="predicted"/>
<accession>A0A937D6J8</accession>
<reference evidence="2" key="1">
    <citation type="submission" date="2021-01" db="EMBL/GenBank/DDBJ databases">
        <title>Ramlibacter sp. strain AW1 16S ribosomal RNA gene Genome sequencing and assembly.</title>
        <authorList>
            <person name="Kang M."/>
        </authorList>
    </citation>
    <scope>NUCLEOTIDE SEQUENCE</scope>
    <source>
        <strain evidence="2">AW1</strain>
    </source>
</reference>
<dbReference type="InterPro" id="IPR002539">
    <property type="entry name" value="MaoC-like_dom"/>
</dbReference>
<evidence type="ECO:0000313" key="2">
    <source>
        <dbReference type="EMBL" id="MBL0419916.1"/>
    </source>
</evidence>
<protein>
    <submittedName>
        <fullName evidence="2">MaoC family dehydratase</fullName>
    </submittedName>
</protein>
<evidence type="ECO:0000313" key="3">
    <source>
        <dbReference type="Proteomes" id="UP000613011"/>
    </source>
</evidence>
<dbReference type="Proteomes" id="UP000613011">
    <property type="component" value="Unassembled WGS sequence"/>
</dbReference>
<organism evidence="2 3">
    <name type="scientific">Ramlibacter aurantiacus</name>
    <dbReference type="NCBI Taxonomy" id="2801330"/>
    <lineage>
        <taxon>Bacteria</taxon>
        <taxon>Pseudomonadati</taxon>
        <taxon>Pseudomonadota</taxon>
        <taxon>Betaproteobacteria</taxon>
        <taxon>Burkholderiales</taxon>
        <taxon>Comamonadaceae</taxon>
        <taxon>Ramlibacter</taxon>
    </lineage>
</organism>
<evidence type="ECO:0000259" key="1">
    <source>
        <dbReference type="Pfam" id="PF01575"/>
    </source>
</evidence>
<dbReference type="AlphaFoldDB" id="A0A937D6J8"/>
<keyword evidence="3" id="KW-1185">Reference proteome</keyword>